<accession>A0A6P8E828</accession>
<feature type="transmembrane region" description="Helical" evidence="6">
    <location>
        <begin position="134"/>
        <end position="155"/>
    </location>
</feature>
<dbReference type="Proteomes" id="UP000515151">
    <property type="component" value="Chromosome 6"/>
</dbReference>
<dbReference type="InterPro" id="IPR000620">
    <property type="entry name" value="EamA_dom"/>
</dbReference>
<feature type="transmembrane region" description="Helical" evidence="6">
    <location>
        <begin position="106"/>
        <end position="128"/>
    </location>
</feature>
<evidence type="ECO:0000313" key="8">
    <source>
        <dbReference type="Proteomes" id="UP000515151"/>
    </source>
</evidence>
<dbReference type="AlphaFoldDB" id="A0A6P8E828"/>
<keyword evidence="3 6" id="KW-0812">Transmembrane</keyword>
<reference evidence="8" key="1">
    <citation type="journal article" date="2020" name="Plant Biotechnol. J.">
        <title>The pomegranate (Punica granatum L.) draft genome dissects genetic divergence between soft- and hard-seeded cultivars.</title>
        <authorList>
            <person name="Luo X."/>
            <person name="Li H."/>
            <person name="Wu Z."/>
            <person name="Yao W."/>
            <person name="Zhao P."/>
            <person name="Cao D."/>
            <person name="Yu H."/>
            <person name="Li K."/>
            <person name="Poudel K."/>
            <person name="Zhao D."/>
            <person name="Zhang F."/>
            <person name="Xia X."/>
            <person name="Chen L."/>
            <person name="Wang Q."/>
            <person name="Jing D."/>
            <person name="Cao S."/>
        </authorList>
    </citation>
    <scope>NUCLEOTIDE SEQUENCE [LARGE SCALE GENOMIC DNA]</scope>
    <source>
        <strain evidence="8">cv. Tunisia</strain>
    </source>
</reference>
<feature type="domain" description="EamA" evidence="7">
    <location>
        <begin position="45"/>
        <end position="169"/>
    </location>
</feature>
<evidence type="ECO:0000313" key="9">
    <source>
        <dbReference type="RefSeq" id="XP_031401476.1"/>
    </source>
</evidence>
<dbReference type="InterPro" id="IPR037185">
    <property type="entry name" value="EmrE-like"/>
</dbReference>
<feature type="transmembrane region" description="Helical" evidence="6">
    <location>
        <begin position="45"/>
        <end position="66"/>
    </location>
</feature>
<dbReference type="Pfam" id="PF00892">
    <property type="entry name" value="EamA"/>
    <property type="match status" value="2"/>
</dbReference>
<name>A0A6P8E828_PUNGR</name>
<evidence type="ECO:0000256" key="4">
    <source>
        <dbReference type="ARBA" id="ARBA00022989"/>
    </source>
</evidence>
<dbReference type="SUPFAM" id="SSF103481">
    <property type="entry name" value="Multidrug resistance efflux transporter EmrE"/>
    <property type="match status" value="2"/>
</dbReference>
<reference evidence="9" key="2">
    <citation type="submission" date="2025-08" db="UniProtKB">
        <authorList>
            <consortium name="RefSeq"/>
        </authorList>
    </citation>
    <scope>IDENTIFICATION</scope>
    <source>
        <tissue evidence="9">Leaf</tissue>
    </source>
</reference>
<gene>
    <name evidence="9" type="primary">LOC116211299</name>
</gene>
<dbReference type="OrthoDB" id="1718296at2759"/>
<feature type="transmembrane region" description="Helical" evidence="6">
    <location>
        <begin position="72"/>
        <end position="94"/>
    </location>
</feature>
<dbReference type="RefSeq" id="XP_031401476.1">
    <property type="nucleotide sequence ID" value="XM_031545616.1"/>
</dbReference>
<feature type="transmembrane region" description="Helical" evidence="6">
    <location>
        <begin position="167"/>
        <end position="187"/>
    </location>
</feature>
<dbReference type="PANTHER" id="PTHR31218">
    <property type="entry name" value="WAT1-RELATED PROTEIN"/>
    <property type="match status" value="1"/>
</dbReference>
<dbReference type="InterPro" id="IPR030184">
    <property type="entry name" value="WAT1-related"/>
</dbReference>
<protein>
    <recommendedName>
        <fullName evidence="6">WAT1-related protein</fullName>
    </recommendedName>
</protein>
<organism evidence="8 9">
    <name type="scientific">Punica granatum</name>
    <name type="common">Pomegranate</name>
    <dbReference type="NCBI Taxonomy" id="22663"/>
    <lineage>
        <taxon>Eukaryota</taxon>
        <taxon>Viridiplantae</taxon>
        <taxon>Streptophyta</taxon>
        <taxon>Embryophyta</taxon>
        <taxon>Tracheophyta</taxon>
        <taxon>Spermatophyta</taxon>
        <taxon>Magnoliopsida</taxon>
        <taxon>eudicotyledons</taxon>
        <taxon>Gunneridae</taxon>
        <taxon>Pentapetalae</taxon>
        <taxon>rosids</taxon>
        <taxon>malvids</taxon>
        <taxon>Myrtales</taxon>
        <taxon>Lythraceae</taxon>
        <taxon>Punica</taxon>
    </lineage>
</organism>
<dbReference type="GO" id="GO:0022857">
    <property type="term" value="F:transmembrane transporter activity"/>
    <property type="evidence" value="ECO:0007669"/>
    <property type="project" value="InterPro"/>
</dbReference>
<evidence type="ECO:0000256" key="3">
    <source>
        <dbReference type="ARBA" id="ARBA00022692"/>
    </source>
</evidence>
<dbReference type="GO" id="GO:0016020">
    <property type="term" value="C:membrane"/>
    <property type="evidence" value="ECO:0007669"/>
    <property type="project" value="UniProtKB-SubCell"/>
</dbReference>
<evidence type="ECO:0000256" key="2">
    <source>
        <dbReference type="ARBA" id="ARBA00007635"/>
    </source>
</evidence>
<feature type="transmembrane region" description="Helical" evidence="6">
    <location>
        <begin position="217"/>
        <end position="238"/>
    </location>
</feature>
<sequence length="398" mass="44293">MQDLVMTGKCFSLAIHVKDRPEELQREVIELKGMDSPTRQGKKPYLAVVLIQAIYAGMFLLSKVAFDLGMNTFVFVFYRQAAATILLAPLAYYFEWENAPPLSVMTFFKIFMLSLFGITACLDLYGIALIYTSATLAAATANCLPVITFFLALSFRMESLELGAVTGMAKLAGVGVCLGGAATLAFYKGPHFSLWSHHHHLHHDHQTYQSHVSSGRAWIKGCFLMLSSNTLWALWLVLQGKVMKSYESKLRLTTLQCFLSSVQSFIIAIPFARDPHEWRLGWNIRLLSVAYCGIVVTGVTYYLQTWVIEKRGPVFLAMSTPLSLVITLFFSAVVLHEIITLGSILGGVLLVGGLYSVLWGKSREQRLAANCSNPTPYEINLEHKDKEVTTNTSSSTYN</sequence>
<evidence type="ECO:0000259" key="7">
    <source>
        <dbReference type="Pfam" id="PF00892"/>
    </source>
</evidence>
<feature type="transmembrane region" description="Helical" evidence="6">
    <location>
        <begin position="315"/>
        <end position="332"/>
    </location>
</feature>
<feature type="transmembrane region" description="Helical" evidence="6">
    <location>
        <begin position="338"/>
        <end position="358"/>
    </location>
</feature>
<keyword evidence="8" id="KW-1185">Reference proteome</keyword>
<evidence type="ECO:0000256" key="6">
    <source>
        <dbReference type="RuleBase" id="RU363077"/>
    </source>
</evidence>
<evidence type="ECO:0000256" key="5">
    <source>
        <dbReference type="ARBA" id="ARBA00023136"/>
    </source>
</evidence>
<feature type="transmembrane region" description="Helical" evidence="6">
    <location>
        <begin position="284"/>
        <end position="303"/>
    </location>
</feature>
<comment type="subcellular location">
    <subcellularLocation>
        <location evidence="1 6">Membrane</location>
        <topology evidence="1 6">Multi-pass membrane protein</topology>
    </subcellularLocation>
</comment>
<keyword evidence="4 6" id="KW-1133">Transmembrane helix</keyword>
<feature type="domain" description="EamA" evidence="7">
    <location>
        <begin position="220"/>
        <end position="358"/>
    </location>
</feature>
<comment type="similarity">
    <text evidence="2 6">Belongs to the drug/metabolite transporter (DMT) superfamily. Plant drug/metabolite exporter (P-DME) (TC 2.A.7.4) family.</text>
</comment>
<evidence type="ECO:0000256" key="1">
    <source>
        <dbReference type="ARBA" id="ARBA00004141"/>
    </source>
</evidence>
<keyword evidence="5 6" id="KW-0472">Membrane</keyword>
<feature type="transmembrane region" description="Helical" evidence="6">
    <location>
        <begin position="250"/>
        <end position="272"/>
    </location>
</feature>
<dbReference type="GeneID" id="116211299"/>
<proteinExistence type="inferred from homology"/>